<sequence length="202" mass="22542">MIKKSTRRRTTLRALYRTVLSVAVATFVCISPIESKTVKMPAHFQSYSMTDIGNKLRCIVGNTTQEGLNGRAFVYLIDLTTHEIRWVTKIPLRPNDYQNRATHCLAGDKKVYALIQTDTSSFQATSQTFVDVVTLDEATGQIESTENVIAKEAGRRPSTWVDGGPENFRRENGKIVVTGQYFNLDNPEVRKPFTASPAPATP</sequence>
<gene>
    <name evidence="1" type="ORF">HBF25_06425</name>
</gene>
<comment type="caution">
    <text evidence="1">The sequence shown here is derived from an EMBL/GenBank/DDBJ whole genome shotgun (WGS) entry which is preliminary data.</text>
</comment>
<protein>
    <submittedName>
        <fullName evidence="1">Uncharacterized protein</fullName>
    </submittedName>
</protein>
<name>A0A7X5U914_9GAMM</name>
<organism evidence="1 2">
    <name type="scientific">Luteibacter anthropi</name>
    <dbReference type="NCBI Taxonomy" id="564369"/>
    <lineage>
        <taxon>Bacteria</taxon>
        <taxon>Pseudomonadati</taxon>
        <taxon>Pseudomonadota</taxon>
        <taxon>Gammaproteobacteria</taxon>
        <taxon>Lysobacterales</taxon>
        <taxon>Rhodanobacteraceae</taxon>
        <taxon>Luteibacter</taxon>
    </lineage>
</organism>
<dbReference type="RefSeq" id="WP_166947125.1">
    <property type="nucleotide sequence ID" value="NZ_JAARLZ010000003.1"/>
</dbReference>
<dbReference type="AlphaFoldDB" id="A0A7X5U914"/>
<reference evidence="1 2" key="1">
    <citation type="submission" date="2020-03" db="EMBL/GenBank/DDBJ databases">
        <authorList>
            <person name="Lai Q."/>
        </authorList>
    </citation>
    <scope>NUCLEOTIDE SEQUENCE [LARGE SCALE GENOMIC DNA]</scope>
    <source>
        <strain evidence="1 2">CCUG 25036</strain>
    </source>
</reference>
<evidence type="ECO:0000313" key="1">
    <source>
        <dbReference type="EMBL" id="NII06027.1"/>
    </source>
</evidence>
<accession>A0A7X5U914</accession>
<dbReference type="EMBL" id="JAARLZ010000003">
    <property type="protein sequence ID" value="NII06027.1"/>
    <property type="molecule type" value="Genomic_DNA"/>
</dbReference>
<dbReference type="Proteomes" id="UP000490980">
    <property type="component" value="Unassembled WGS sequence"/>
</dbReference>
<evidence type="ECO:0000313" key="2">
    <source>
        <dbReference type="Proteomes" id="UP000490980"/>
    </source>
</evidence>
<keyword evidence="2" id="KW-1185">Reference proteome</keyword>
<proteinExistence type="predicted"/>